<keyword evidence="4" id="KW-1185">Reference proteome</keyword>
<sequence>MAPGITEPNATTTLPSTTSKDLTQSRDFAIYRHLVPLLSNPSITYLNASFQPPSNLLVHGAISAFNNEALLSPSPKQSWLQTGEDARSLIARYINASPTSIAITRDTTEGLNNFAHSLKFKPGDNVVILDSEHPHHAYAWMSLRPAGLEVRQIPTIPEFEKTGLVVTANADTFAPYVDERTVAIGLSSVMFHSGQWNDLKGICEVYRPRGIHVLADLTQQVGFAAVDVTKLNVSAAAFSLHKGLNCPTGFAAMYVDPDVIRETDPNPPIVGYGAVQNVRADLLVPADGIVYHPTARRFDHLNMNLVAAAAAKAYLRFYLDVMGPENVEEHLYALGGVLRRECKRVGVRIVGPGHGREHAPHLYILDLHDGRWMELFKEEGIYVTPYRLGIRVSFGFYNNEEDVLSLVRVLEKGIERGIPVA</sequence>
<accession>A0A1L9Q125</accession>
<dbReference type="PANTHER" id="PTHR43586">
    <property type="entry name" value="CYSTEINE DESULFURASE"/>
    <property type="match status" value="1"/>
</dbReference>
<reference evidence="4" key="1">
    <citation type="journal article" date="2017" name="Genome Biol.">
        <title>Comparative genomics reveals high biological diversity and specific adaptations in the industrially and medically important fungal genus Aspergillus.</title>
        <authorList>
            <person name="de Vries R.P."/>
            <person name="Riley R."/>
            <person name="Wiebenga A."/>
            <person name="Aguilar-Osorio G."/>
            <person name="Amillis S."/>
            <person name="Uchima C.A."/>
            <person name="Anderluh G."/>
            <person name="Asadollahi M."/>
            <person name="Askin M."/>
            <person name="Barry K."/>
            <person name="Battaglia E."/>
            <person name="Bayram O."/>
            <person name="Benocci T."/>
            <person name="Braus-Stromeyer S.A."/>
            <person name="Caldana C."/>
            <person name="Canovas D."/>
            <person name="Cerqueira G.C."/>
            <person name="Chen F."/>
            <person name="Chen W."/>
            <person name="Choi C."/>
            <person name="Clum A."/>
            <person name="Dos Santos R.A."/>
            <person name="Damasio A.R."/>
            <person name="Diallinas G."/>
            <person name="Emri T."/>
            <person name="Fekete E."/>
            <person name="Flipphi M."/>
            <person name="Freyberg S."/>
            <person name="Gallo A."/>
            <person name="Gournas C."/>
            <person name="Habgood R."/>
            <person name="Hainaut M."/>
            <person name="Harispe M.L."/>
            <person name="Henrissat B."/>
            <person name="Hilden K.S."/>
            <person name="Hope R."/>
            <person name="Hossain A."/>
            <person name="Karabika E."/>
            <person name="Karaffa L."/>
            <person name="Karanyi Z."/>
            <person name="Krasevec N."/>
            <person name="Kuo A."/>
            <person name="Kusch H."/>
            <person name="LaButti K."/>
            <person name="Lagendijk E.L."/>
            <person name="Lapidus A."/>
            <person name="Levasseur A."/>
            <person name="Lindquist E."/>
            <person name="Lipzen A."/>
            <person name="Logrieco A.F."/>
            <person name="MacCabe A."/>
            <person name="Maekelae M.R."/>
            <person name="Malavazi I."/>
            <person name="Melin P."/>
            <person name="Meyer V."/>
            <person name="Mielnichuk N."/>
            <person name="Miskei M."/>
            <person name="Molnar A.P."/>
            <person name="Mule G."/>
            <person name="Ngan C.Y."/>
            <person name="Orejas M."/>
            <person name="Orosz E."/>
            <person name="Ouedraogo J.P."/>
            <person name="Overkamp K.M."/>
            <person name="Park H.-S."/>
            <person name="Perrone G."/>
            <person name="Piumi F."/>
            <person name="Punt P.J."/>
            <person name="Ram A.F."/>
            <person name="Ramon A."/>
            <person name="Rauscher S."/>
            <person name="Record E."/>
            <person name="Riano-Pachon D.M."/>
            <person name="Robert V."/>
            <person name="Roehrig J."/>
            <person name="Ruller R."/>
            <person name="Salamov A."/>
            <person name="Salih N.S."/>
            <person name="Samson R.A."/>
            <person name="Sandor E."/>
            <person name="Sanguinetti M."/>
            <person name="Schuetze T."/>
            <person name="Sepcic K."/>
            <person name="Shelest E."/>
            <person name="Sherlock G."/>
            <person name="Sophianopoulou V."/>
            <person name="Squina F.M."/>
            <person name="Sun H."/>
            <person name="Susca A."/>
            <person name="Todd R.B."/>
            <person name="Tsang A."/>
            <person name="Unkles S.E."/>
            <person name="van de Wiele N."/>
            <person name="van Rossen-Uffink D."/>
            <person name="Oliveira J.V."/>
            <person name="Vesth T.C."/>
            <person name="Visser J."/>
            <person name="Yu J.-H."/>
            <person name="Zhou M."/>
            <person name="Andersen M.R."/>
            <person name="Archer D.B."/>
            <person name="Baker S.E."/>
            <person name="Benoit I."/>
            <person name="Brakhage A.A."/>
            <person name="Braus G.H."/>
            <person name="Fischer R."/>
            <person name="Frisvad J.C."/>
            <person name="Goldman G.H."/>
            <person name="Houbraken J."/>
            <person name="Oakley B."/>
            <person name="Pocsi I."/>
            <person name="Scazzocchio C."/>
            <person name="Seiboth B."/>
            <person name="vanKuyk P.A."/>
            <person name="Wortman J."/>
            <person name="Dyer P.S."/>
            <person name="Grigoriev I.V."/>
        </authorList>
    </citation>
    <scope>NUCLEOTIDE SEQUENCE [LARGE SCALE GENOMIC DNA]</scope>
    <source>
        <strain evidence="4">CBS 583.65</strain>
    </source>
</reference>
<dbReference type="Proteomes" id="UP000184073">
    <property type="component" value="Unassembled WGS sequence"/>
</dbReference>
<dbReference type="STRING" id="1036611.A0A1L9Q125"/>
<dbReference type="GeneID" id="63723370"/>
<evidence type="ECO:0000313" key="3">
    <source>
        <dbReference type="EMBL" id="OJJ07468.1"/>
    </source>
</evidence>
<dbReference type="Gene3D" id="3.90.1150.10">
    <property type="entry name" value="Aspartate Aminotransferase, domain 1"/>
    <property type="match status" value="1"/>
</dbReference>
<evidence type="ECO:0000313" key="4">
    <source>
        <dbReference type="Proteomes" id="UP000184073"/>
    </source>
</evidence>
<proteinExistence type="predicted"/>
<dbReference type="InterPro" id="IPR015422">
    <property type="entry name" value="PyrdxlP-dep_Trfase_small"/>
</dbReference>
<organism evidence="3 4">
    <name type="scientific">Aspergillus versicolor CBS 583.65</name>
    <dbReference type="NCBI Taxonomy" id="1036611"/>
    <lineage>
        <taxon>Eukaryota</taxon>
        <taxon>Fungi</taxon>
        <taxon>Dikarya</taxon>
        <taxon>Ascomycota</taxon>
        <taxon>Pezizomycotina</taxon>
        <taxon>Eurotiomycetes</taxon>
        <taxon>Eurotiomycetidae</taxon>
        <taxon>Eurotiales</taxon>
        <taxon>Aspergillaceae</taxon>
        <taxon>Aspergillus</taxon>
        <taxon>Aspergillus subgen. Nidulantes</taxon>
    </lineage>
</organism>
<dbReference type="OrthoDB" id="5978656at2759"/>
<feature type="domain" description="Aminotransferase class V" evidence="2">
    <location>
        <begin position="81"/>
        <end position="404"/>
    </location>
</feature>
<dbReference type="InterPro" id="IPR015421">
    <property type="entry name" value="PyrdxlP-dep_Trfase_major"/>
</dbReference>
<dbReference type="VEuPathDB" id="FungiDB:ASPVEDRAFT_142683"/>
<dbReference type="PANTHER" id="PTHR43586:SF8">
    <property type="entry name" value="CYSTEINE DESULFURASE 1, CHLOROPLASTIC"/>
    <property type="match status" value="1"/>
</dbReference>
<dbReference type="InterPro" id="IPR000192">
    <property type="entry name" value="Aminotrans_V_dom"/>
</dbReference>
<gene>
    <name evidence="3" type="ORF">ASPVEDRAFT_142683</name>
</gene>
<protein>
    <recommendedName>
        <fullName evidence="2">Aminotransferase class V domain-containing protein</fullName>
    </recommendedName>
</protein>
<dbReference type="Pfam" id="PF00266">
    <property type="entry name" value="Aminotran_5"/>
    <property type="match status" value="1"/>
</dbReference>
<dbReference type="EMBL" id="KV878137">
    <property type="protein sequence ID" value="OJJ07468.1"/>
    <property type="molecule type" value="Genomic_DNA"/>
</dbReference>
<dbReference type="Gene3D" id="3.40.640.10">
    <property type="entry name" value="Type I PLP-dependent aspartate aminotransferase-like (Major domain)"/>
    <property type="match status" value="1"/>
</dbReference>
<dbReference type="SUPFAM" id="SSF53383">
    <property type="entry name" value="PLP-dependent transferases"/>
    <property type="match status" value="1"/>
</dbReference>
<dbReference type="RefSeq" id="XP_040673230.1">
    <property type="nucleotide sequence ID" value="XM_040807859.1"/>
</dbReference>
<evidence type="ECO:0000256" key="1">
    <source>
        <dbReference type="ARBA" id="ARBA00022898"/>
    </source>
</evidence>
<dbReference type="AlphaFoldDB" id="A0A1L9Q125"/>
<name>A0A1L9Q125_ASPVE</name>
<evidence type="ECO:0000259" key="2">
    <source>
        <dbReference type="Pfam" id="PF00266"/>
    </source>
</evidence>
<keyword evidence="1" id="KW-0663">Pyridoxal phosphate</keyword>
<dbReference type="InterPro" id="IPR015424">
    <property type="entry name" value="PyrdxlP-dep_Trfase"/>
</dbReference>